<feature type="domain" description="Type 9 secretion system plug protein N-terminal" evidence="1">
    <location>
        <begin position="36"/>
        <end position="161"/>
    </location>
</feature>
<evidence type="ECO:0000259" key="1">
    <source>
        <dbReference type="Pfam" id="PF17116"/>
    </source>
</evidence>
<dbReference type="InterPro" id="IPR031345">
    <property type="entry name" value="T9SS_Plug_N"/>
</dbReference>
<gene>
    <name evidence="2" type="ORF">GM418_17490</name>
</gene>
<protein>
    <submittedName>
        <fullName evidence="2">DUF5103 domain-containing protein</fullName>
    </submittedName>
</protein>
<reference evidence="2 3" key="1">
    <citation type="submission" date="2019-11" db="EMBL/GenBank/DDBJ databases">
        <authorList>
            <person name="Zheng R.K."/>
            <person name="Sun C.M."/>
        </authorList>
    </citation>
    <scope>NUCLEOTIDE SEQUENCE [LARGE SCALE GENOMIC DNA]</scope>
    <source>
        <strain evidence="2 3">WC007</strain>
    </source>
</reference>
<keyword evidence="3" id="KW-1185">Reference proteome</keyword>
<evidence type="ECO:0000313" key="3">
    <source>
        <dbReference type="Proteomes" id="UP000428260"/>
    </source>
</evidence>
<evidence type="ECO:0000313" key="2">
    <source>
        <dbReference type="EMBL" id="QGY45402.1"/>
    </source>
</evidence>
<dbReference type="InterPro" id="IPR013783">
    <property type="entry name" value="Ig-like_fold"/>
</dbReference>
<dbReference type="Gene3D" id="2.60.40.10">
    <property type="entry name" value="Immunoglobulins"/>
    <property type="match status" value="1"/>
</dbReference>
<organism evidence="2 3">
    <name type="scientific">Maribellus comscasis</name>
    <dbReference type="NCBI Taxonomy" id="2681766"/>
    <lineage>
        <taxon>Bacteria</taxon>
        <taxon>Pseudomonadati</taxon>
        <taxon>Bacteroidota</taxon>
        <taxon>Bacteroidia</taxon>
        <taxon>Marinilabiliales</taxon>
        <taxon>Prolixibacteraceae</taxon>
        <taxon>Maribellus</taxon>
    </lineage>
</organism>
<sequence>MKKYLIVGFILLVFSFLSFSQEENFYYENAVFNEDIKTVLLHRDGFELSNPILELGEDAQLVLKFDDLSGEVKDYYYTIIHCDVDWNESFISQPDYIEGFTENPLDDYAFSFNTTFKYVNYQLKIPNDNIQFKTSGNYALVVFEDNDKEKVVLSKRFYVVEPLTQIEGTVRRATMDAFKGENQEVDFTIYHDQLIINNPQQEVKVVVMQNNRWDNAIRNLKPLFVRPNELVYDYNRENVFVAGNEFRYFDIRTNRMNGENVASTEFFRPYFHKTLMIDEVRTNKRYFEYEEMNGEYVVESQDRVQDYDLDCDYFFVHFSLPLESVILGGSVNVFGALSNWNANKSNEMTWNFETSQYELTMLLKQGYYNFMYVYVPQGASVADHKNFEGSFWMTENDYQIFVYYHDLGSRYDRLVGFRQLNSKENRN</sequence>
<name>A0A6I6JYX9_9BACT</name>
<dbReference type="AlphaFoldDB" id="A0A6I6JYX9"/>
<dbReference type="RefSeq" id="WP_158868545.1">
    <property type="nucleotide sequence ID" value="NZ_CP046401.1"/>
</dbReference>
<dbReference type="KEGG" id="mcos:GM418_17490"/>
<accession>A0A6I6JYX9</accession>
<dbReference type="Proteomes" id="UP000428260">
    <property type="component" value="Chromosome"/>
</dbReference>
<dbReference type="Pfam" id="PF17116">
    <property type="entry name" value="T9SS_plug_1st"/>
    <property type="match status" value="1"/>
</dbReference>
<dbReference type="EMBL" id="CP046401">
    <property type="protein sequence ID" value="QGY45402.1"/>
    <property type="molecule type" value="Genomic_DNA"/>
</dbReference>
<proteinExistence type="predicted"/>